<evidence type="ECO:0000256" key="3">
    <source>
        <dbReference type="ARBA" id="ARBA00022692"/>
    </source>
</evidence>
<reference evidence="12" key="1">
    <citation type="journal article" date="2016" name="PLoS Biol.">
        <title>GPCRs Direct Germline Development and Somatic Gonad Function in Planarians.</title>
        <authorList>
            <person name="Saberi A."/>
            <person name="Jamal A."/>
            <person name="Beets I."/>
            <person name="Schoofs L."/>
            <person name="Newmark P.A."/>
        </authorList>
    </citation>
    <scope>NUCLEOTIDE SEQUENCE</scope>
</reference>
<keyword evidence="6 10" id="KW-0472">Membrane</keyword>
<keyword evidence="2" id="KW-1003">Cell membrane</keyword>
<feature type="transmembrane region" description="Helical" evidence="10">
    <location>
        <begin position="448"/>
        <end position="467"/>
    </location>
</feature>
<keyword evidence="7 9" id="KW-0675">Receptor</keyword>
<feature type="transmembrane region" description="Helical" evidence="10">
    <location>
        <begin position="136"/>
        <end position="159"/>
    </location>
</feature>
<keyword evidence="3 9" id="KW-0812">Transmembrane</keyword>
<evidence type="ECO:0000256" key="9">
    <source>
        <dbReference type="RuleBase" id="RU000688"/>
    </source>
</evidence>
<dbReference type="SUPFAM" id="SSF81321">
    <property type="entry name" value="Family A G protein-coupled receptor-like"/>
    <property type="match status" value="1"/>
</dbReference>
<proteinExistence type="evidence at transcript level"/>
<dbReference type="AlphaFoldDB" id="A0A193KU74"/>
<protein>
    <submittedName>
        <fullName evidence="12">GCR027</fullName>
    </submittedName>
</protein>
<keyword evidence="8 9" id="KW-0807">Transducer</keyword>
<evidence type="ECO:0000256" key="2">
    <source>
        <dbReference type="ARBA" id="ARBA00022475"/>
    </source>
</evidence>
<dbReference type="PRINTS" id="PR00237">
    <property type="entry name" value="GPCRRHODOPSN"/>
</dbReference>
<dbReference type="PROSITE" id="PS50262">
    <property type="entry name" value="G_PROTEIN_RECEP_F1_2"/>
    <property type="match status" value="1"/>
</dbReference>
<organism evidence="12">
    <name type="scientific">Schmidtea mediterranea</name>
    <name type="common">Freshwater planarian flatworm</name>
    <dbReference type="NCBI Taxonomy" id="79327"/>
    <lineage>
        <taxon>Eukaryota</taxon>
        <taxon>Metazoa</taxon>
        <taxon>Spiralia</taxon>
        <taxon>Lophotrochozoa</taxon>
        <taxon>Platyhelminthes</taxon>
        <taxon>Rhabditophora</taxon>
        <taxon>Seriata</taxon>
        <taxon>Tricladida</taxon>
        <taxon>Continenticola</taxon>
        <taxon>Geoplanoidea</taxon>
        <taxon>Dugesiidae</taxon>
        <taxon>Schmidtea</taxon>
    </lineage>
</organism>
<evidence type="ECO:0000256" key="5">
    <source>
        <dbReference type="ARBA" id="ARBA00023040"/>
    </source>
</evidence>
<evidence type="ECO:0000256" key="1">
    <source>
        <dbReference type="ARBA" id="ARBA00004651"/>
    </source>
</evidence>
<evidence type="ECO:0000259" key="11">
    <source>
        <dbReference type="PROSITE" id="PS50262"/>
    </source>
</evidence>
<evidence type="ECO:0000313" key="12">
    <source>
        <dbReference type="EMBL" id="ANO39007.1"/>
    </source>
</evidence>
<dbReference type="EMBL" id="KX018846">
    <property type="protein sequence ID" value="ANO39007.1"/>
    <property type="molecule type" value="mRNA"/>
</dbReference>
<dbReference type="Pfam" id="PF00001">
    <property type="entry name" value="7tm_1"/>
    <property type="match status" value="1"/>
</dbReference>
<feature type="transmembrane region" description="Helical" evidence="10">
    <location>
        <begin position="20"/>
        <end position="40"/>
    </location>
</feature>
<feature type="domain" description="G-protein coupled receptors family 1 profile" evidence="11">
    <location>
        <begin position="34"/>
        <end position="464"/>
    </location>
</feature>
<dbReference type="PROSITE" id="PS00237">
    <property type="entry name" value="G_PROTEIN_RECEP_F1_1"/>
    <property type="match status" value="1"/>
</dbReference>
<evidence type="ECO:0000256" key="8">
    <source>
        <dbReference type="ARBA" id="ARBA00023224"/>
    </source>
</evidence>
<comment type="similarity">
    <text evidence="9">Belongs to the G-protein coupled receptor 1 family.</text>
</comment>
<evidence type="ECO:0000256" key="7">
    <source>
        <dbReference type="ARBA" id="ARBA00023170"/>
    </source>
</evidence>
<dbReference type="GO" id="GO:0005886">
    <property type="term" value="C:plasma membrane"/>
    <property type="evidence" value="ECO:0007669"/>
    <property type="project" value="UniProtKB-SubCell"/>
</dbReference>
<comment type="subcellular location">
    <subcellularLocation>
        <location evidence="1">Cell membrane</location>
        <topology evidence="1">Multi-pass membrane protein</topology>
    </subcellularLocation>
</comment>
<dbReference type="InterPro" id="IPR017452">
    <property type="entry name" value="GPCR_Rhodpsn_7TM"/>
</dbReference>
<dbReference type="PANTHER" id="PTHR24248">
    <property type="entry name" value="ADRENERGIC RECEPTOR-RELATED G-PROTEIN COUPLED RECEPTOR"/>
    <property type="match status" value="1"/>
</dbReference>
<feature type="transmembrane region" description="Helical" evidence="10">
    <location>
        <begin position="93"/>
        <end position="115"/>
    </location>
</feature>
<keyword evidence="5 9" id="KW-0297">G-protein coupled receptor</keyword>
<gene>
    <name evidence="12" type="primary">gcr027</name>
</gene>
<feature type="transmembrane region" description="Helical" evidence="10">
    <location>
        <begin position="405"/>
        <end position="428"/>
    </location>
</feature>
<dbReference type="OrthoDB" id="10034726at2759"/>
<feature type="transmembrane region" description="Helical" evidence="10">
    <location>
        <begin position="179"/>
        <end position="202"/>
    </location>
</feature>
<accession>A0A193KU74</accession>
<dbReference type="Gene3D" id="1.20.1070.10">
    <property type="entry name" value="Rhodopsin 7-helix transmembrane proteins"/>
    <property type="match status" value="2"/>
</dbReference>
<name>A0A193KU74_SCHMD</name>
<sequence>MDNGTFPIFNMSFHSRYNWAYVGLFIIPMLSMWGNSLVCISVWVEVGLRKRFNYFLVSLAMSDFLCAILVMPISAWKMIDNYYLETINHQWCLIWYSLDVFFTASTIIHLCTISIDRYNALKNPLKIHGQKRYRSLVVQLVCAWIIPFSIACPLFLFALELDKTREHSSFKGCGPQNAYFILIATIVTFFIPLIIMTVTYVLTVKILYVQRKEAEANLYSNAVASLVFKPKLSSSLAKFTRTPSTKVMSEKKLNGKNENSSAMHRRSISTSCLVNSLDSEFKETENHNHFEMTPLLAKTTRNNFVENTSMNLCGSDNLKPPLQEDQYKQTLPQRQVSFREQQKTKNHYWKSNTVCTVLENPLALLSHQRSFKMSNKTKTDEYSAFYTKKKETEKQLKQINRSRKAVQTLGILFLLFVICYLPFFVAYLVDFFFKICSVSSTAEKMLTFLEWMGYSGSMFNPIVYHFFNPIFRHTYQRLMKCQCYRVFIRHASSSQR</sequence>
<evidence type="ECO:0000256" key="4">
    <source>
        <dbReference type="ARBA" id="ARBA00022989"/>
    </source>
</evidence>
<dbReference type="InterPro" id="IPR000276">
    <property type="entry name" value="GPCR_Rhodpsn"/>
</dbReference>
<feature type="transmembrane region" description="Helical" evidence="10">
    <location>
        <begin position="52"/>
        <end position="73"/>
    </location>
</feature>
<keyword evidence="4 10" id="KW-1133">Transmembrane helix</keyword>
<evidence type="ECO:0000256" key="6">
    <source>
        <dbReference type="ARBA" id="ARBA00023136"/>
    </source>
</evidence>
<dbReference type="GO" id="GO:0004930">
    <property type="term" value="F:G protein-coupled receptor activity"/>
    <property type="evidence" value="ECO:0007669"/>
    <property type="project" value="UniProtKB-KW"/>
</dbReference>
<evidence type="ECO:0000256" key="10">
    <source>
        <dbReference type="SAM" id="Phobius"/>
    </source>
</evidence>